<name>A0ABQ6J0Y1_9GAMM</name>
<feature type="domain" description="NACHT" evidence="1">
    <location>
        <begin position="109"/>
        <end position="226"/>
    </location>
</feature>
<dbReference type="PROSITE" id="PS50837">
    <property type="entry name" value="NACHT"/>
    <property type="match status" value="1"/>
</dbReference>
<reference evidence="2" key="3">
    <citation type="submission" date="2023-02" db="EMBL/GenBank/DDBJ databases">
        <authorList>
            <person name="Sun Q."/>
            <person name="Mori K."/>
        </authorList>
    </citation>
    <scope>NUCLEOTIDE SEQUENCE</scope>
    <source>
        <strain evidence="2">NBRC 102030</strain>
    </source>
</reference>
<dbReference type="EMBL" id="BSUY01000001">
    <property type="protein sequence ID" value="GMA84327.1"/>
    <property type="molecule type" value="Genomic_DNA"/>
</dbReference>
<dbReference type="Pfam" id="PF05729">
    <property type="entry name" value="NACHT"/>
    <property type="match status" value="1"/>
</dbReference>
<reference evidence="4" key="2">
    <citation type="journal article" date="2019" name="Int. J. Syst. Evol. Microbiol.">
        <title>The Global Catalogue of Microorganisms (GCM) 10K type strain sequencing project: providing services to taxonomists for standard genome sequencing and annotation.</title>
        <authorList>
            <consortium name="The Broad Institute Genomics Platform"/>
            <consortium name="The Broad Institute Genome Sequencing Center for Infectious Disease"/>
            <person name="Wu L."/>
            <person name="Ma J."/>
        </authorList>
    </citation>
    <scope>NUCLEOTIDE SEQUENCE [LARGE SCALE GENOMIC DNA]</scope>
    <source>
        <strain evidence="4">NBRC 102030</strain>
    </source>
</reference>
<dbReference type="PANTHER" id="PTHR46312:SF2">
    <property type="entry name" value="NUCLEOTIDE-BINDING OLIGOMERIZATION DOMAIN-CONTAINING PROTEIN 2-LIKE"/>
    <property type="match status" value="1"/>
</dbReference>
<protein>
    <submittedName>
        <fullName evidence="2">NACHT domain-containing protein</fullName>
    </submittedName>
</protein>
<comment type="caution">
    <text evidence="2">The sequence shown here is derived from an EMBL/GenBank/DDBJ whole genome shotgun (WGS) entry which is preliminary data.</text>
</comment>
<dbReference type="EMBL" id="BSUY01000001">
    <property type="protein sequence ID" value="GMA80530.1"/>
    <property type="molecule type" value="Genomic_DNA"/>
</dbReference>
<reference evidence="2" key="1">
    <citation type="journal article" date="2014" name="Int. J. Syst. Evol. Microbiol.">
        <title>Complete genome of a new Firmicutes species belonging to the dominant human colonic microbiota ('Ruminococcus bicirculans') reveals two chromosomes and a selective capacity to utilize plant glucans.</title>
        <authorList>
            <consortium name="NISC Comparative Sequencing Program"/>
            <person name="Wegmann U."/>
            <person name="Louis P."/>
            <person name="Goesmann A."/>
            <person name="Henrissat B."/>
            <person name="Duncan S.H."/>
            <person name="Flint H.J."/>
        </authorList>
    </citation>
    <scope>NUCLEOTIDE SEQUENCE</scope>
    <source>
        <strain evidence="2">NBRC 102030</strain>
    </source>
</reference>
<evidence type="ECO:0000313" key="4">
    <source>
        <dbReference type="Proteomes" id="UP001157046"/>
    </source>
</evidence>
<dbReference type="PANTHER" id="PTHR46312">
    <property type="entry name" value="NACHT DOMAIN-CONTAINING PROTEIN"/>
    <property type="match status" value="1"/>
</dbReference>
<evidence type="ECO:0000259" key="1">
    <source>
        <dbReference type="PROSITE" id="PS50837"/>
    </source>
</evidence>
<dbReference type="InterPro" id="IPR007111">
    <property type="entry name" value="NACHT_NTPase"/>
</dbReference>
<dbReference type="Proteomes" id="UP001157046">
    <property type="component" value="Unassembled WGS sequence"/>
</dbReference>
<dbReference type="RefSeq" id="WP_248938034.1">
    <property type="nucleotide sequence ID" value="NZ_BSUY01000001.1"/>
</dbReference>
<organism evidence="2 4">
    <name type="scientific">Shewanella glacialipiscicola</name>
    <dbReference type="NCBI Taxonomy" id="614069"/>
    <lineage>
        <taxon>Bacteria</taxon>
        <taxon>Pseudomonadati</taxon>
        <taxon>Pseudomonadota</taxon>
        <taxon>Gammaproteobacteria</taxon>
        <taxon>Alteromonadales</taxon>
        <taxon>Shewanellaceae</taxon>
        <taxon>Shewanella</taxon>
    </lineage>
</organism>
<dbReference type="SUPFAM" id="SSF52540">
    <property type="entry name" value="P-loop containing nucleoside triphosphate hydrolases"/>
    <property type="match status" value="1"/>
</dbReference>
<evidence type="ECO:0000313" key="2">
    <source>
        <dbReference type="EMBL" id="GMA80530.1"/>
    </source>
</evidence>
<proteinExistence type="predicted"/>
<evidence type="ECO:0000313" key="3">
    <source>
        <dbReference type="EMBL" id="GMA84327.1"/>
    </source>
</evidence>
<gene>
    <name evidence="2" type="ORF">GCM10025855_00630</name>
    <name evidence="3" type="ORF">GCM10025855_38600</name>
</gene>
<keyword evidence="4" id="KW-1185">Reference proteome</keyword>
<sequence length="641" mass="73672">MNEVVSLILASEGSKKIQSKIIESFAGLFNNLNHHRDTQDILSTLAPLVYEHEEIILGKITDRYMKFRTLLSRYVDVHIADIYQPLKIKSRTDKSEVKIDDNITLQLPKITCIIGKAGQGKTTLLKKIFLNTINHKHGIFPLIITLRNINYEKTPSIEDIVIDEFQSIGFDLSKDQCTCLLAMKRIRLLFDGFDEVPDSHGQKALSIITSAYYKFGLDCIVTSRPGTEITREPGISNYDLLDLNRDDILRLIKNHPEIQPCDKEIFNNVIENKIYIAEILITPILVDIFCSTYNSLSVDPKTLTDFYNELFKALASTHDRLKTYYERHSKTGLDNATLELIMHSASFRLLELRNDVTFRREELSSAFNSASERLLIDVKDTHIDIINKTSLIKDEELTYSYLHKSIIEFFSAKYVSQLPDEAKKKFYKHAIDNYKGSYENVLKILHKIDCEYFYLYFAKDIYDTLFQSKSFLELSKNNKINDLAVTTILKVNTFECVRNSFGMNTEIKAFKSVNTGNEQDIFLGHKLDILLQSTEMNYSNDNIKTLVLDLFNLISKEVRNNTDILKTISTHIKHTLKESGNTSTYLVSVEKLINSKISSELKSQFINNAKSINDTLKIINDNINKHKITHENKSSLDMLNL</sequence>
<dbReference type="Gene3D" id="3.40.50.300">
    <property type="entry name" value="P-loop containing nucleotide triphosphate hydrolases"/>
    <property type="match status" value="1"/>
</dbReference>
<dbReference type="InterPro" id="IPR027417">
    <property type="entry name" value="P-loop_NTPase"/>
</dbReference>
<accession>A0ABQ6J0Y1</accession>